<dbReference type="InterPro" id="IPR053137">
    <property type="entry name" value="NLR-like"/>
</dbReference>
<dbReference type="AlphaFoldDB" id="A0A8H7ABQ6"/>
<dbReference type="PANTHER" id="PTHR46082:SF6">
    <property type="entry name" value="AAA+ ATPASE DOMAIN-CONTAINING PROTEIN-RELATED"/>
    <property type="match status" value="1"/>
</dbReference>
<evidence type="ECO:0000259" key="1">
    <source>
        <dbReference type="Pfam" id="PF00931"/>
    </source>
</evidence>
<dbReference type="Pfam" id="PF06985">
    <property type="entry name" value="HET"/>
    <property type="match status" value="1"/>
</dbReference>
<dbReference type="GO" id="GO:0043531">
    <property type="term" value="F:ADP binding"/>
    <property type="evidence" value="ECO:0007669"/>
    <property type="project" value="InterPro"/>
</dbReference>
<protein>
    <recommendedName>
        <fullName evidence="5">Kinesin light chain 1</fullName>
    </recommendedName>
</protein>
<evidence type="ECO:0008006" key="5">
    <source>
        <dbReference type="Google" id="ProtNLM"/>
    </source>
</evidence>
<dbReference type="InterPro" id="IPR011990">
    <property type="entry name" value="TPR-like_helical_dom_sf"/>
</dbReference>
<organism evidence="3 4">
    <name type="scientific">Endocarpon pusillum</name>
    <dbReference type="NCBI Taxonomy" id="364733"/>
    <lineage>
        <taxon>Eukaryota</taxon>
        <taxon>Fungi</taxon>
        <taxon>Dikarya</taxon>
        <taxon>Ascomycota</taxon>
        <taxon>Pezizomycotina</taxon>
        <taxon>Eurotiomycetes</taxon>
        <taxon>Chaetothyriomycetidae</taxon>
        <taxon>Verrucariales</taxon>
        <taxon>Verrucariaceae</taxon>
        <taxon>Endocarpon</taxon>
    </lineage>
</organism>
<dbReference type="PRINTS" id="PR00381">
    <property type="entry name" value="KINESINLIGHT"/>
</dbReference>
<evidence type="ECO:0000313" key="3">
    <source>
        <dbReference type="EMBL" id="KAF7506205.1"/>
    </source>
</evidence>
<dbReference type="Proteomes" id="UP000606974">
    <property type="component" value="Unassembled WGS sequence"/>
</dbReference>
<dbReference type="InterPro" id="IPR019734">
    <property type="entry name" value="TPR_rpt"/>
</dbReference>
<dbReference type="OrthoDB" id="4151297at2759"/>
<dbReference type="InterPro" id="IPR002182">
    <property type="entry name" value="NB-ARC"/>
</dbReference>
<dbReference type="SUPFAM" id="SSF52540">
    <property type="entry name" value="P-loop containing nucleoside triphosphate hydrolases"/>
    <property type="match status" value="1"/>
</dbReference>
<gene>
    <name evidence="3" type="ORF">GJ744_012097</name>
</gene>
<dbReference type="InterPro" id="IPR010730">
    <property type="entry name" value="HET"/>
</dbReference>
<dbReference type="NCBIfam" id="NF040586">
    <property type="entry name" value="FxSxx_TPR"/>
    <property type="match status" value="1"/>
</dbReference>
<dbReference type="SUPFAM" id="SSF48452">
    <property type="entry name" value="TPR-like"/>
    <property type="match status" value="3"/>
</dbReference>
<dbReference type="SMART" id="SM00028">
    <property type="entry name" value="TPR"/>
    <property type="match status" value="7"/>
</dbReference>
<keyword evidence="4" id="KW-1185">Reference proteome</keyword>
<name>A0A8H7ABQ6_9EURO</name>
<feature type="domain" description="Heterokaryon incompatibility" evidence="2">
    <location>
        <begin position="25"/>
        <end position="112"/>
    </location>
</feature>
<dbReference type="Pfam" id="PF13424">
    <property type="entry name" value="TPR_12"/>
    <property type="match status" value="1"/>
</dbReference>
<evidence type="ECO:0000259" key="2">
    <source>
        <dbReference type="Pfam" id="PF06985"/>
    </source>
</evidence>
<accession>A0A8H7ABQ6</accession>
<dbReference type="EMBL" id="JAACFV010000091">
    <property type="protein sequence ID" value="KAF7506205.1"/>
    <property type="molecule type" value="Genomic_DNA"/>
</dbReference>
<proteinExistence type="predicted"/>
<dbReference type="Pfam" id="PF13374">
    <property type="entry name" value="TPR_10"/>
    <property type="match status" value="4"/>
</dbReference>
<comment type="caution">
    <text evidence="3">The sequence shown here is derived from an EMBL/GenBank/DDBJ whole genome shotgun (WGS) entry which is preliminary data.</text>
</comment>
<dbReference type="Gene3D" id="3.40.50.300">
    <property type="entry name" value="P-loop containing nucleotide triphosphate hydrolases"/>
    <property type="match status" value="1"/>
</dbReference>
<sequence length="1029" mass="116670">MRLLKATSDDDFELVTYPTDDLPPYAILSHTWTEGEEVTYDELLAGSGKAKAGYAKIRFCGETAAQDGLQYFWVDTCCINKATNDEVSTAINSMFRWYQWASKCYVYLSDVQVPDKVVDVEAFRITWEGAFRRSRWFTRGWTLQELLAPSMVEFFSKERKRLGSKISLEREIHEITKIPVEAIRGQRLSEFSVEEQMVWAEKRTTTLKEDRVYCLLGMFGVFMPLIYGEGEEYAFLRLKEEVQKRREGRGMKSPRDLSASLLLPFPRNEFFVGREDQLRSLRKLLLPPRTHRRMTIYGLGGCGKSALALEFAYQAIARDATYLVLWVPAISRESFELAYREIGILLRVPGITEDNADVKQLVKKELSSDSSGDWLMIVDNADDSSVLLGGIDADQKLSPLSDYLPRRDRGTILFTTRSRKVAENLTQSNVIKLDDMGRTEARQLLTRHLSEKALVEEEEAVDELLGLLAHLPLAIVQAVAFINSNGVSISEYISLFRQPSTEIQLFGEQFEDPGRYRDMESTIAKTWHISFDQILKQDQFAADYLSFMACIDRVNIPQSLLPLGNSPLQQVKAIGTLKGYAFITERQQVPQQRQGEKFFDVHRLVHMASMWWLKEHCEWMGWTSKAAERLEELVPYGGHEKKEVWTAYLPHAMHVAGLDGTLDEGTKASLLYRVGQCQTSLGRYSAAEMTHRESLSLREKSFGKEHLSTLTSMNNLAEVLRNQGKYEAAEAMHRQTLATREKVLGKEHPDTLMSMSNLALVLHSQGKYEAAEVMHRQTLATREKVLGKEHPNTLTSMNNLALVLDSQGKYEAAEVMHRQTLATREKVLGKEHPNTLTSMNNLALVLHSQGKYEAAEVMHRQTLVTREKVLGKEHPDTLTSMNNLALVLDSQGKYEAAEAMHRQTLATCEKILGKEHPNTLTSIYCLAHLLAQRNSYDEAVTLYQRACAGYTTSLGHNHPITLACHQHYSELLQAKESKQFLIPPDLLQTCGEDGTGINANGSLSAQTGKRSRLSRWLAKMRIGLFKRPK</sequence>
<evidence type="ECO:0000313" key="4">
    <source>
        <dbReference type="Proteomes" id="UP000606974"/>
    </source>
</evidence>
<reference evidence="3" key="1">
    <citation type="submission" date="2020-02" db="EMBL/GenBank/DDBJ databases">
        <authorList>
            <person name="Palmer J.M."/>
        </authorList>
    </citation>
    <scope>NUCLEOTIDE SEQUENCE</scope>
    <source>
        <strain evidence="3">EPUS1.4</strain>
        <tissue evidence="3">Thallus</tissue>
    </source>
</reference>
<dbReference type="InterPro" id="IPR027417">
    <property type="entry name" value="P-loop_NTPase"/>
</dbReference>
<feature type="domain" description="NB-ARC" evidence="1">
    <location>
        <begin position="275"/>
        <end position="448"/>
    </location>
</feature>
<dbReference type="Pfam" id="PF00931">
    <property type="entry name" value="NB-ARC"/>
    <property type="match status" value="1"/>
</dbReference>
<dbReference type="Gene3D" id="1.25.40.10">
    <property type="entry name" value="Tetratricopeptide repeat domain"/>
    <property type="match status" value="2"/>
</dbReference>
<dbReference type="PANTHER" id="PTHR46082">
    <property type="entry name" value="ATP/GTP-BINDING PROTEIN-RELATED"/>
    <property type="match status" value="1"/>
</dbReference>